<evidence type="ECO:0000313" key="8">
    <source>
        <dbReference type="EMBL" id="NDR88819.1"/>
    </source>
</evidence>
<dbReference type="EC" id="5.4.99.-" evidence="6"/>
<dbReference type="InterPro" id="IPR006225">
    <property type="entry name" value="PsdUridine_synth_RluC/D"/>
</dbReference>
<dbReference type="RefSeq" id="WP_003015167.1">
    <property type="nucleotide sequence ID" value="NZ_AP023459.1"/>
</dbReference>
<dbReference type="SUPFAM" id="SSF55120">
    <property type="entry name" value="Pseudouridine synthase"/>
    <property type="match status" value="1"/>
</dbReference>
<proteinExistence type="inferred from homology"/>
<dbReference type="PANTHER" id="PTHR21600:SF44">
    <property type="entry name" value="RIBOSOMAL LARGE SUBUNIT PSEUDOURIDINE SYNTHASE D"/>
    <property type="match status" value="1"/>
</dbReference>
<dbReference type="InterPro" id="IPR020103">
    <property type="entry name" value="PsdUridine_synth_cat_dom_sf"/>
</dbReference>
<dbReference type="KEGG" id="ftc:DA46_2122"/>
<evidence type="ECO:0000259" key="7">
    <source>
        <dbReference type="SMART" id="SM00363"/>
    </source>
</evidence>
<accession>A0A0B3VF05</accession>
<dbReference type="CDD" id="cd02869">
    <property type="entry name" value="PseudoU_synth_RluA_like"/>
    <property type="match status" value="1"/>
</dbReference>
<sequence length="332" mass="38117">MAHNTLSNRFHQNIIMHPKDAGKRIDVAINEQFEQFSRAQIQKWLKEGSITVNGRATKPKHIVLGDEEVEINIELLPTNEWIAEDINLKIIFEDDDIIVIDKPVNMIVHPGAGNPTGTVSNALLHRYKDQDKLPRAGIVHRLDKDTSGLMVAAKSSIAYHNLVQQLAERKVSRKYLAIVEGEIYQQGTINQPIGRDPTNRTKMAINYRGKEAITYYTPIEVYDGFTLIECQLETGRTHQIRVHMKSIKHPLVGDQTYNKSSTKLEKLAITIPTRQALHAYKLSFIHPTTAKMVKFKSKLPEDMLNLKAQLEQTVEMLDEDFEEDYYNYYEYD</sequence>
<dbReference type="GO" id="GO:0000455">
    <property type="term" value="P:enzyme-directed rRNA pseudouridine synthesis"/>
    <property type="evidence" value="ECO:0007669"/>
    <property type="project" value="TreeGrafter"/>
</dbReference>
<reference evidence="9" key="2">
    <citation type="submission" date="2020-02" db="EMBL/GenBank/DDBJ databases">
        <title>Using affinity propagation clustering for identifying bacterial clades and subclades with whole-genome sequences of Francisella tularensis.</title>
        <authorList>
            <person name="Homeier-Bachmann T."/>
            <person name="Abdel-Glil M.Y."/>
            <person name="Hackbart A."/>
            <person name="Hotzel H."/>
            <person name="Tomaso H."/>
        </authorList>
    </citation>
    <scope>NUCLEOTIDE SEQUENCE</scope>
    <source>
        <strain evidence="9">15T0085</strain>
        <strain evidence="8">17T1429</strain>
    </source>
</reference>
<dbReference type="KEGG" id="ftv:CH67_1022"/>
<feature type="domain" description="RNA-binding S4" evidence="7">
    <location>
        <begin position="23"/>
        <end position="80"/>
    </location>
</feature>
<dbReference type="Gene3D" id="3.30.2350.10">
    <property type="entry name" value="Pseudouridine synthase"/>
    <property type="match status" value="1"/>
</dbReference>
<dbReference type="Gene3D" id="3.10.290.10">
    <property type="entry name" value="RNA-binding S4 domain"/>
    <property type="match status" value="1"/>
</dbReference>
<evidence type="ECO:0000256" key="3">
    <source>
        <dbReference type="ARBA" id="ARBA00036882"/>
    </source>
</evidence>
<evidence type="ECO:0000313" key="9">
    <source>
        <dbReference type="EMBL" id="NDS67721.1"/>
    </source>
</evidence>
<dbReference type="InterPro" id="IPR036986">
    <property type="entry name" value="S4_RNA-bd_sf"/>
</dbReference>
<dbReference type="AlphaFoldDB" id="A0A0B3VF05"/>
<feature type="active site" evidence="4">
    <location>
        <position position="143"/>
    </location>
</feature>
<organism evidence="9">
    <name type="scientific">Francisella tularensis subsp. holarctica</name>
    <dbReference type="NCBI Taxonomy" id="119857"/>
    <lineage>
        <taxon>Bacteria</taxon>
        <taxon>Pseudomonadati</taxon>
        <taxon>Pseudomonadota</taxon>
        <taxon>Gammaproteobacteria</taxon>
        <taxon>Thiotrichales</taxon>
        <taxon>Francisellaceae</taxon>
        <taxon>Francisella</taxon>
    </lineage>
</organism>
<dbReference type="Pfam" id="PF01479">
    <property type="entry name" value="S4"/>
    <property type="match status" value="1"/>
</dbReference>
<dbReference type="GO" id="GO:0160140">
    <property type="term" value="F:23S rRNA pseudouridine(1911/1915/1917) synthase activity"/>
    <property type="evidence" value="ECO:0007669"/>
    <property type="project" value="UniProtKB-EC"/>
</dbReference>
<keyword evidence="2 6" id="KW-0413">Isomerase</keyword>
<evidence type="ECO:0000256" key="6">
    <source>
        <dbReference type="RuleBase" id="RU362028"/>
    </source>
</evidence>
<dbReference type="PROSITE" id="PS50889">
    <property type="entry name" value="S4"/>
    <property type="match status" value="1"/>
</dbReference>
<reference evidence="9" key="1">
    <citation type="submission" date="2019-08" db="EMBL/GenBank/DDBJ databases">
        <authorList>
            <person name="Busch A."/>
        </authorList>
    </citation>
    <scope>NUCLEOTIDE SEQUENCE</scope>
    <source>
        <strain evidence="9">15T0085</strain>
        <strain evidence="8">17T1429</strain>
    </source>
</reference>
<dbReference type="InterPro" id="IPR002942">
    <property type="entry name" value="S4_RNA-bd"/>
</dbReference>
<dbReference type="KEGG" id="ftz:CH68_756"/>
<comment type="catalytic activity">
    <reaction evidence="6">
        <text>a uridine in RNA = a pseudouridine in RNA</text>
        <dbReference type="Rhea" id="RHEA:48348"/>
        <dbReference type="Rhea" id="RHEA-COMP:12068"/>
        <dbReference type="Rhea" id="RHEA-COMP:12069"/>
        <dbReference type="ChEBI" id="CHEBI:65314"/>
        <dbReference type="ChEBI" id="CHEBI:65315"/>
    </reaction>
</comment>
<evidence type="ECO:0000256" key="2">
    <source>
        <dbReference type="ARBA" id="ARBA00023235"/>
    </source>
</evidence>
<dbReference type="EMBL" id="JAAGJP010000003">
    <property type="protein sequence ID" value="NDS67721.1"/>
    <property type="molecule type" value="Genomic_DNA"/>
</dbReference>
<keyword evidence="5" id="KW-0694">RNA-binding</keyword>
<dbReference type="PANTHER" id="PTHR21600">
    <property type="entry name" value="MITOCHONDRIAL RNA PSEUDOURIDINE SYNTHASE"/>
    <property type="match status" value="1"/>
</dbReference>
<comment type="caution">
    <text evidence="9">The sequence shown here is derived from an EMBL/GenBank/DDBJ whole genome shotgun (WGS) entry which is preliminary data.</text>
</comment>
<dbReference type="GO" id="GO:0003723">
    <property type="term" value="F:RNA binding"/>
    <property type="evidence" value="ECO:0007669"/>
    <property type="project" value="UniProtKB-KW"/>
</dbReference>
<protein>
    <recommendedName>
        <fullName evidence="6">Pseudouridine synthase</fullName>
        <ecNumber evidence="6">5.4.99.-</ecNumber>
    </recommendedName>
</protein>
<comment type="function">
    <text evidence="6">Responsible for synthesis of pseudouridine from uracil.</text>
</comment>
<comment type="catalytic activity">
    <reaction evidence="3">
        <text>uridine(1911/1915/1917) in 23S rRNA = pseudouridine(1911/1915/1917) in 23S rRNA</text>
        <dbReference type="Rhea" id="RHEA:42524"/>
        <dbReference type="Rhea" id="RHEA-COMP:10097"/>
        <dbReference type="Rhea" id="RHEA-COMP:10098"/>
        <dbReference type="ChEBI" id="CHEBI:65314"/>
        <dbReference type="ChEBI" id="CHEBI:65315"/>
        <dbReference type="EC" id="5.4.99.23"/>
    </reaction>
</comment>
<dbReference type="SMART" id="SM00363">
    <property type="entry name" value="S4"/>
    <property type="match status" value="1"/>
</dbReference>
<dbReference type="SUPFAM" id="SSF55174">
    <property type="entry name" value="Alpha-L RNA-binding motif"/>
    <property type="match status" value="1"/>
</dbReference>
<dbReference type="NCBIfam" id="TIGR00005">
    <property type="entry name" value="rluA_subfam"/>
    <property type="match status" value="1"/>
</dbReference>
<comment type="similarity">
    <text evidence="1 6">Belongs to the pseudouridine synthase RluA family.</text>
</comment>
<dbReference type="CDD" id="cd00165">
    <property type="entry name" value="S4"/>
    <property type="match status" value="1"/>
</dbReference>
<dbReference type="Pfam" id="PF00849">
    <property type="entry name" value="PseudoU_synth_2"/>
    <property type="match status" value="1"/>
</dbReference>
<evidence type="ECO:0000256" key="1">
    <source>
        <dbReference type="ARBA" id="ARBA00010876"/>
    </source>
</evidence>
<evidence type="ECO:0000256" key="5">
    <source>
        <dbReference type="PROSITE-ProRule" id="PRU00182"/>
    </source>
</evidence>
<dbReference type="InterPro" id="IPR006224">
    <property type="entry name" value="PsdUridine_synth_RluA-like_CS"/>
</dbReference>
<dbReference type="InterPro" id="IPR050188">
    <property type="entry name" value="RluA_PseudoU_synthase"/>
</dbReference>
<dbReference type="EMBL" id="JAAGKH010000021">
    <property type="protein sequence ID" value="NDR88819.1"/>
    <property type="molecule type" value="Genomic_DNA"/>
</dbReference>
<dbReference type="InterPro" id="IPR006145">
    <property type="entry name" value="PsdUridine_synth_RsuA/RluA"/>
</dbReference>
<dbReference type="OMA" id="KSERAYT"/>
<dbReference type="PROSITE" id="PS01129">
    <property type="entry name" value="PSI_RLU"/>
    <property type="match status" value="1"/>
</dbReference>
<evidence type="ECO:0000256" key="4">
    <source>
        <dbReference type="PIRSR" id="PIRSR606225-1"/>
    </source>
</evidence>
<gene>
    <name evidence="9" type="ORF">FWI86_00925</name>
    <name evidence="8" type="ORF">FWJ04_03830</name>
</gene>
<name>A0A0B3VF05_FRATU</name>
<dbReference type="eggNOG" id="COG0564">
    <property type="taxonomic scope" value="Bacteria"/>
</dbReference>
<dbReference type="HOGENOM" id="CLU_016902_4_0_6"/>